<dbReference type="Proteomes" id="UP000436006">
    <property type="component" value="Unassembled WGS sequence"/>
</dbReference>
<protein>
    <submittedName>
        <fullName evidence="1">Uncharacterized protein</fullName>
    </submittedName>
</protein>
<name>A0A7K1S3J6_9BACT</name>
<reference evidence="1 2" key="1">
    <citation type="submission" date="2019-12" db="EMBL/GenBank/DDBJ databases">
        <title>Spirosoma sp. HMF4905 genome sequencing and assembly.</title>
        <authorList>
            <person name="Kang H."/>
            <person name="Cha I."/>
            <person name="Kim H."/>
            <person name="Joh K."/>
        </authorList>
    </citation>
    <scope>NUCLEOTIDE SEQUENCE [LARGE SCALE GENOMIC DNA]</scope>
    <source>
        <strain evidence="1 2">HMF4905</strain>
    </source>
</reference>
<organism evidence="1 2">
    <name type="scientific">Spirosoma arboris</name>
    <dbReference type="NCBI Taxonomy" id="2682092"/>
    <lineage>
        <taxon>Bacteria</taxon>
        <taxon>Pseudomonadati</taxon>
        <taxon>Bacteroidota</taxon>
        <taxon>Cytophagia</taxon>
        <taxon>Cytophagales</taxon>
        <taxon>Cytophagaceae</taxon>
        <taxon>Spirosoma</taxon>
    </lineage>
</organism>
<comment type="caution">
    <text evidence="1">The sequence shown here is derived from an EMBL/GenBank/DDBJ whole genome shotgun (WGS) entry which is preliminary data.</text>
</comment>
<accession>A0A7K1S3J6</accession>
<keyword evidence="2" id="KW-1185">Reference proteome</keyword>
<proteinExistence type="predicted"/>
<evidence type="ECO:0000313" key="1">
    <source>
        <dbReference type="EMBL" id="MVM28397.1"/>
    </source>
</evidence>
<evidence type="ECO:0000313" key="2">
    <source>
        <dbReference type="Proteomes" id="UP000436006"/>
    </source>
</evidence>
<dbReference type="RefSeq" id="WP_157582521.1">
    <property type="nucleotide sequence ID" value="NZ_WPIN01000001.1"/>
</dbReference>
<dbReference type="EMBL" id="WPIN01000001">
    <property type="protein sequence ID" value="MVM28397.1"/>
    <property type="molecule type" value="Genomic_DNA"/>
</dbReference>
<dbReference type="AlphaFoldDB" id="A0A7K1S3J6"/>
<gene>
    <name evidence="1" type="ORF">GO755_00020</name>
</gene>
<sequence length="78" mass="9133">MSVTNAAEQIATEVVRQYGLDPRRMLFVEHYPESYRPKSEGESYDLVTFTWGKYGAYSPTWRYMPANEFNEILDTISQ</sequence>